<dbReference type="AlphaFoldDB" id="E6PQQ3"/>
<dbReference type="InterPro" id="IPR014942">
    <property type="entry name" value="AbiEii"/>
</dbReference>
<sequence length="84" mass="9363">MSFRPRLDILPPARRELWPQLKPLVKLGLVLYGGTAIALRIGHRHSVDFDFSTEKPLDKAAIMASLPCHAWPQPTLRNAPSLPA</sequence>
<dbReference type="Pfam" id="PF08843">
    <property type="entry name" value="AbiEii"/>
    <property type="match status" value="1"/>
</dbReference>
<reference evidence="1" key="1">
    <citation type="submission" date="2009-10" db="EMBL/GenBank/DDBJ databases">
        <title>Diversity of trophic interactions inside an arsenic-rich microbial ecosystem.</title>
        <authorList>
            <person name="Bertin P.N."/>
            <person name="Heinrich-Salmeron A."/>
            <person name="Pelletier E."/>
            <person name="Goulhen-Chollet F."/>
            <person name="Arsene-Ploetze F."/>
            <person name="Gallien S."/>
            <person name="Calteau A."/>
            <person name="Vallenet D."/>
            <person name="Casiot C."/>
            <person name="Chane-Woon-Ming B."/>
            <person name="Giloteaux L."/>
            <person name="Barakat M."/>
            <person name="Bonnefoy V."/>
            <person name="Bruneel O."/>
            <person name="Chandler M."/>
            <person name="Cleiss J."/>
            <person name="Duran R."/>
            <person name="Elbaz-Poulichet F."/>
            <person name="Fonknechten N."/>
            <person name="Lauga B."/>
            <person name="Mornico D."/>
            <person name="Ortet P."/>
            <person name="Schaeffer C."/>
            <person name="Siguier P."/>
            <person name="Alexander Thil Smith A."/>
            <person name="Van Dorsselaer A."/>
            <person name="Weissenbach J."/>
            <person name="Medigue C."/>
            <person name="Le Paslier D."/>
        </authorList>
    </citation>
    <scope>NUCLEOTIDE SEQUENCE</scope>
</reference>
<comment type="caution">
    <text evidence="1">The sequence shown here is derived from an EMBL/GenBank/DDBJ whole genome shotgun (WGS) entry which is preliminary data.</text>
</comment>
<dbReference type="EMBL" id="CABM01000042">
    <property type="protein sequence ID" value="CBH97258.1"/>
    <property type="molecule type" value="Genomic_DNA"/>
</dbReference>
<accession>E6PQQ3</accession>
<organism evidence="1">
    <name type="scientific">mine drainage metagenome</name>
    <dbReference type="NCBI Taxonomy" id="410659"/>
    <lineage>
        <taxon>unclassified sequences</taxon>
        <taxon>metagenomes</taxon>
        <taxon>ecological metagenomes</taxon>
    </lineage>
</organism>
<name>E6PQQ3_9ZZZZ</name>
<protein>
    <recommendedName>
        <fullName evidence="2">Protein containing DUF1814</fullName>
    </recommendedName>
</protein>
<evidence type="ECO:0008006" key="2">
    <source>
        <dbReference type="Google" id="ProtNLM"/>
    </source>
</evidence>
<gene>
    <name evidence="1" type="ORF">CARN2_2730</name>
</gene>
<proteinExistence type="predicted"/>
<evidence type="ECO:0000313" key="1">
    <source>
        <dbReference type="EMBL" id="CBH97258.1"/>
    </source>
</evidence>